<organism evidence="1 2">
    <name type="scientific">Auriscalpium vulgare</name>
    <dbReference type="NCBI Taxonomy" id="40419"/>
    <lineage>
        <taxon>Eukaryota</taxon>
        <taxon>Fungi</taxon>
        <taxon>Dikarya</taxon>
        <taxon>Basidiomycota</taxon>
        <taxon>Agaricomycotina</taxon>
        <taxon>Agaricomycetes</taxon>
        <taxon>Russulales</taxon>
        <taxon>Auriscalpiaceae</taxon>
        <taxon>Auriscalpium</taxon>
    </lineage>
</organism>
<accession>A0ACB8SC50</accession>
<sequence>MAPTRRSTRSARPSEEPQPLDDEPVLVAKRKRSSAADSVDKTASRTTRRSSSSKPEPVANTRTRTASRSSTTLKQVQESEDDEIQILPPPKKARSSTDADDVQEVEEVKPPVRSRRAAAPKRGPPAKHEVIVIDDSDDEPAPAIVKPPPRTKSSRKPSMQPKAAPASRVSNGRSSRSASKAIKPDPEEVNDSAVEQGAGSSKVQLEPEDERDDEEEVKPVKGRMAPPKRSTRREVQSTSSVPESDVGPAEEEPQSDGYEDEKSIKPAKGRKAPPKRSTRRAVHSTGTGAESESELASDEDVKPALRRGRKNASPPVSQPSGSGSRTRGRASQGEKPIAPEPEPEPEPEMPWDSDEEVEQLALPPSPKNPPRTPRKEQSPSPAYEEERSLLDMLPPPSPSKASRLQQQPEEPQGPKPRLVIHQLVLVNFKSYAGRQVIGPFHKSFSSIVGPNGSGKSNTIDALLFVFGYRASKMRQGKLSELIHNSAHYPDLDECSVEVHFREIMDLPGPDAFNVIPNSTLIVTRTAYKSSSSKYSINGKNSSLQEVTTLLKGRGIDLDHNRFLILQGEVESISQMPPKGTDHGEGLLEYLEDIIGTSQFKEPIEKSAAEIERINEDRQEKVTRLKIVEKDKNALEGKKREAEQYLRRVNELVRAKSVLFQYYLWKCLEAEETFGVTIEKVERELADEREQNKGNVQLIEALEQNYKERATAWEEVKTFLGDAIKDMAAHEKIEVGLEEKRKHASTKHKKLKRSLQEVGVFLMLCIWSLR</sequence>
<protein>
    <submittedName>
        <fullName evidence="1">Uncharacterized protein</fullName>
    </submittedName>
</protein>
<evidence type="ECO:0000313" key="1">
    <source>
        <dbReference type="EMBL" id="KAI0053393.1"/>
    </source>
</evidence>
<reference evidence="1" key="2">
    <citation type="journal article" date="2022" name="New Phytol.">
        <title>Evolutionary transition to the ectomycorrhizal habit in the genomes of a hyperdiverse lineage of mushroom-forming fungi.</title>
        <authorList>
            <person name="Looney B."/>
            <person name="Miyauchi S."/>
            <person name="Morin E."/>
            <person name="Drula E."/>
            <person name="Courty P.E."/>
            <person name="Kohler A."/>
            <person name="Kuo A."/>
            <person name="LaButti K."/>
            <person name="Pangilinan J."/>
            <person name="Lipzen A."/>
            <person name="Riley R."/>
            <person name="Andreopoulos W."/>
            <person name="He G."/>
            <person name="Johnson J."/>
            <person name="Nolan M."/>
            <person name="Tritt A."/>
            <person name="Barry K.W."/>
            <person name="Grigoriev I.V."/>
            <person name="Nagy L.G."/>
            <person name="Hibbett D."/>
            <person name="Henrissat B."/>
            <person name="Matheny P.B."/>
            <person name="Labbe J."/>
            <person name="Martin F.M."/>
        </authorList>
    </citation>
    <scope>NUCLEOTIDE SEQUENCE</scope>
    <source>
        <strain evidence="1">FP105234-sp</strain>
    </source>
</reference>
<name>A0ACB8SC50_9AGAM</name>
<dbReference type="EMBL" id="MU275840">
    <property type="protein sequence ID" value="KAI0053393.1"/>
    <property type="molecule type" value="Genomic_DNA"/>
</dbReference>
<proteinExistence type="predicted"/>
<reference evidence="1" key="1">
    <citation type="submission" date="2021-02" db="EMBL/GenBank/DDBJ databases">
        <authorList>
            <consortium name="DOE Joint Genome Institute"/>
            <person name="Ahrendt S."/>
            <person name="Looney B.P."/>
            <person name="Miyauchi S."/>
            <person name="Morin E."/>
            <person name="Drula E."/>
            <person name="Courty P.E."/>
            <person name="Chicoki N."/>
            <person name="Fauchery L."/>
            <person name="Kohler A."/>
            <person name="Kuo A."/>
            <person name="Labutti K."/>
            <person name="Pangilinan J."/>
            <person name="Lipzen A."/>
            <person name="Riley R."/>
            <person name="Andreopoulos W."/>
            <person name="He G."/>
            <person name="Johnson J."/>
            <person name="Barry K.W."/>
            <person name="Grigoriev I.V."/>
            <person name="Nagy L."/>
            <person name="Hibbett D."/>
            <person name="Henrissat B."/>
            <person name="Matheny P.B."/>
            <person name="Labbe J."/>
            <person name="Martin F."/>
        </authorList>
    </citation>
    <scope>NUCLEOTIDE SEQUENCE</scope>
    <source>
        <strain evidence="1">FP105234-sp</strain>
    </source>
</reference>
<keyword evidence="2" id="KW-1185">Reference proteome</keyword>
<gene>
    <name evidence="1" type="ORF">FA95DRAFT_739679</name>
</gene>
<comment type="caution">
    <text evidence="1">The sequence shown here is derived from an EMBL/GenBank/DDBJ whole genome shotgun (WGS) entry which is preliminary data.</text>
</comment>
<dbReference type="Proteomes" id="UP000814033">
    <property type="component" value="Unassembled WGS sequence"/>
</dbReference>
<evidence type="ECO:0000313" key="2">
    <source>
        <dbReference type="Proteomes" id="UP000814033"/>
    </source>
</evidence>